<evidence type="ECO:0000313" key="3">
    <source>
        <dbReference type="Proteomes" id="UP001139260"/>
    </source>
</evidence>
<dbReference type="RefSeq" id="WP_248428817.1">
    <property type="nucleotide sequence ID" value="NZ_JALNUB010000007.1"/>
</dbReference>
<dbReference type="InterPro" id="IPR018490">
    <property type="entry name" value="cNMP-bd_dom_sf"/>
</dbReference>
<protein>
    <submittedName>
        <fullName evidence="2">Crp/Fnr family transcriptional regulator</fullName>
    </submittedName>
</protein>
<dbReference type="InterPro" id="IPR014710">
    <property type="entry name" value="RmlC-like_jellyroll"/>
</dbReference>
<feature type="domain" description="Cyclic nucleotide-binding" evidence="1">
    <location>
        <begin position="1"/>
        <end position="96"/>
    </location>
</feature>
<dbReference type="InterPro" id="IPR000595">
    <property type="entry name" value="cNMP-bd_dom"/>
</dbReference>
<dbReference type="SUPFAM" id="SSF51206">
    <property type="entry name" value="cAMP-binding domain-like"/>
    <property type="match status" value="1"/>
</dbReference>
<dbReference type="EMBL" id="JALNUB010000007">
    <property type="protein sequence ID" value="MCK8142669.1"/>
    <property type="molecule type" value="Genomic_DNA"/>
</dbReference>
<dbReference type="Pfam" id="PF00027">
    <property type="entry name" value="cNMP_binding"/>
    <property type="match status" value="1"/>
</dbReference>
<dbReference type="CDD" id="cd00038">
    <property type="entry name" value="CAP_ED"/>
    <property type="match status" value="1"/>
</dbReference>
<evidence type="ECO:0000313" key="2">
    <source>
        <dbReference type="EMBL" id="MCK8142669.1"/>
    </source>
</evidence>
<dbReference type="PROSITE" id="PS50042">
    <property type="entry name" value="CNMP_BINDING_3"/>
    <property type="match status" value="1"/>
</dbReference>
<proteinExistence type="predicted"/>
<dbReference type="Proteomes" id="UP001139260">
    <property type="component" value="Unassembled WGS sequence"/>
</dbReference>
<organism evidence="2 3">
    <name type="scientific">Flavobacterium pygoscelis</name>
    <dbReference type="NCBI Taxonomy" id="2893176"/>
    <lineage>
        <taxon>Bacteria</taxon>
        <taxon>Pseudomonadati</taxon>
        <taxon>Bacteroidota</taxon>
        <taxon>Flavobacteriia</taxon>
        <taxon>Flavobacteriales</taxon>
        <taxon>Flavobacteriaceae</taxon>
        <taxon>Flavobacterium</taxon>
    </lineage>
</organism>
<dbReference type="AlphaFoldDB" id="A0A9X1XSU9"/>
<reference evidence="2" key="1">
    <citation type="submission" date="2022-04" db="EMBL/GenBank/DDBJ databases">
        <title>Flavobacterium pygoscelis sp. nov. isolated from Chinstrap chick (Pygoscelis antarcticus).</title>
        <authorList>
            <person name="Irgang R."/>
            <person name="Poblete-Morales M."/>
            <person name="Avendano-Herrera R."/>
        </authorList>
    </citation>
    <scope>NUCLEOTIDE SEQUENCE</scope>
    <source>
        <strain evidence="2">I-SCBP12n</strain>
    </source>
</reference>
<evidence type="ECO:0000259" key="1">
    <source>
        <dbReference type="PROSITE" id="PS50042"/>
    </source>
</evidence>
<gene>
    <name evidence="2" type="ORF">MW871_12270</name>
</gene>
<dbReference type="Gene3D" id="2.60.120.10">
    <property type="entry name" value="Jelly Rolls"/>
    <property type="match status" value="1"/>
</dbReference>
<sequence length="168" mass="19663">MKELIQLPGQTRTIERNEFLKTKGSVDTNLYYIISGSVRVFIFDGDEEQVIRFGYKENMIVALDSFLTSQPSNFIIQAIKKTVLKVIPKIEIDKLLKIESNQILWSSILEKLVLDQMDREIDILTNSPKERLQRVLKRSPQLFQEIPERYIANYLRMTPETLSRLKKS</sequence>
<accession>A0A9X1XSU9</accession>
<name>A0A9X1XSU9_9FLAO</name>
<comment type="caution">
    <text evidence="2">The sequence shown here is derived from an EMBL/GenBank/DDBJ whole genome shotgun (WGS) entry which is preliminary data.</text>
</comment>
<keyword evidence="3" id="KW-1185">Reference proteome</keyword>